<dbReference type="Pfam" id="PF08713">
    <property type="entry name" value="DNA_alkylation"/>
    <property type="match status" value="1"/>
</dbReference>
<dbReference type="EMBL" id="ABYI02000036">
    <property type="protein sequence ID" value="EEG72728.1"/>
    <property type="molecule type" value="Genomic_DNA"/>
</dbReference>
<name>C0C4W0_9FIRM</name>
<sequence length="232" mass="27354">MDNKEIRKILEKMAEPEFQKFASSLIPEMPAEHLIGVRLPKLRRLAKQLAKEDWRGYLRTALDESFEEIMLQGMVIGYAKADIQEIKAWTDHFLPKIDNWSVCDSFCAGLKVTKEYPEEMWDYIQGYLTSERTYDIRFAVVMLINYYIDDTHIEQALRSIEKIQNGSYYVKMAAAWAVSMYYVYDSSRTEAFLSDTVLDDFTYNKALQKICESRQVSRETKEKIRAMRRKFP</sequence>
<dbReference type="PANTHER" id="PTHR34070:SF1">
    <property type="entry name" value="DNA ALKYLATION REPAIR PROTEIN"/>
    <property type="match status" value="1"/>
</dbReference>
<accession>C0C4W0</accession>
<dbReference type="eggNOG" id="COG4912">
    <property type="taxonomic scope" value="Bacteria"/>
</dbReference>
<proteinExistence type="predicted"/>
<dbReference type="HOGENOM" id="CLU_095329_0_0_9"/>
<dbReference type="InterPro" id="IPR014825">
    <property type="entry name" value="DNA_alkylation"/>
</dbReference>
<dbReference type="SUPFAM" id="SSF48371">
    <property type="entry name" value="ARM repeat"/>
    <property type="match status" value="1"/>
</dbReference>
<keyword evidence="2" id="KW-1185">Reference proteome</keyword>
<reference evidence="1" key="2">
    <citation type="submission" date="2013-06" db="EMBL/GenBank/DDBJ databases">
        <title>Draft genome sequence of Clostridium hylemonae (DSM 15053).</title>
        <authorList>
            <person name="Sudarsanam P."/>
            <person name="Ley R."/>
            <person name="Guruge J."/>
            <person name="Turnbaugh P.J."/>
            <person name="Mahowald M."/>
            <person name="Liep D."/>
            <person name="Gordon J."/>
        </authorList>
    </citation>
    <scope>NUCLEOTIDE SEQUENCE</scope>
    <source>
        <strain evidence="1">DSM 15053</strain>
    </source>
</reference>
<dbReference type="OrthoDB" id="9784740at2"/>
<dbReference type="PANTHER" id="PTHR34070">
    <property type="entry name" value="ARMADILLO-TYPE FOLD"/>
    <property type="match status" value="1"/>
</dbReference>
<dbReference type="STRING" id="553973.CLOHYLEM_07126"/>
<evidence type="ECO:0000313" key="1">
    <source>
        <dbReference type="EMBL" id="EEG72728.1"/>
    </source>
</evidence>
<dbReference type="Proteomes" id="UP000004893">
    <property type="component" value="Unassembled WGS sequence"/>
</dbReference>
<reference evidence="1" key="1">
    <citation type="submission" date="2009-02" db="EMBL/GenBank/DDBJ databases">
        <authorList>
            <person name="Fulton L."/>
            <person name="Clifton S."/>
            <person name="Fulton B."/>
            <person name="Xu J."/>
            <person name="Minx P."/>
            <person name="Pepin K.H."/>
            <person name="Johnson M."/>
            <person name="Bhonagiri V."/>
            <person name="Nash W.E."/>
            <person name="Mardis E.R."/>
            <person name="Wilson R.K."/>
        </authorList>
    </citation>
    <scope>NUCLEOTIDE SEQUENCE [LARGE SCALE GENOMIC DNA]</scope>
    <source>
        <strain evidence="1">DSM 15053</strain>
    </source>
</reference>
<dbReference type="RefSeq" id="WP_006444482.1">
    <property type="nucleotide sequence ID" value="NZ_CP036524.1"/>
</dbReference>
<evidence type="ECO:0008006" key="3">
    <source>
        <dbReference type="Google" id="ProtNLM"/>
    </source>
</evidence>
<dbReference type="Gene3D" id="1.25.10.90">
    <property type="match status" value="1"/>
</dbReference>
<comment type="caution">
    <text evidence="1">The sequence shown here is derived from an EMBL/GenBank/DDBJ whole genome shotgun (WGS) entry which is preliminary data.</text>
</comment>
<organism evidence="1 2">
    <name type="scientific">[Clostridium] hylemonae DSM 15053</name>
    <dbReference type="NCBI Taxonomy" id="553973"/>
    <lineage>
        <taxon>Bacteria</taxon>
        <taxon>Bacillati</taxon>
        <taxon>Bacillota</taxon>
        <taxon>Clostridia</taxon>
        <taxon>Lachnospirales</taxon>
        <taxon>Lachnospiraceae</taxon>
    </lineage>
</organism>
<gene>
    <name evidence="1" type="ORF">CLOHYLEM_07126</name>
</gene>
<dbReference type="InterPro" id="IPR016024">
    <property type="entry name" value="ARM-type_fold"/>
</dbReference>
<dbReference type="CDD" id="cd06561">
    <property type="entry name" value="AlkD_like"/>
    <property type="match status" value="1"/>
</dbReference>
<evidence type="ECO:0000313" key="2">
    <source>
        <dbReference type="Proteomes" id="UP000004893"/>
    </source>
</evidence>
<dbReference type="AlphaFoldDB" id="C0C4W0"/>
<protein>
    <recommendedName>
        <fullName evidence="3">DNA alkylation repair enzyme</fullName>
    </recommendedName>
</protein>